<keyword evidence="1" id="KW-0732">Signal</keyword>
<dbReference type="AlphaFoldDB" id="A0A563UIN9"/>
<gene>
    <name evidence="5" type="ORF">FPZ43_01400</name>
</gene>
<evidence type="ECO:0000259" key="2">
    <source>
        <dbReference type="Pfam" id="PF16334"/>
    </source>
</evidence>
<feature type="signal peptide" evidence="1">
    <location>
        <begin position="1"/>
        <end position="23"/>
    </location>
</feature>
<dbReference type="Pfam" id="PF16335">
    <property type="entry name" value="GtaA_6_Hairpin"/>
    <property type="match status" value="1"/>
</dbReference>
<dbReference type="Proteomes" id="UP000320042">
    <property type="component" value="Unassembled WGS sequence"/>
</dbReference>
<organism evidence="5 6">
    <name type="scientific">Mucilaginibacter pallidiroseus</name>
    <dbReference type="NCBI Taxonomy" id="2599295"/>
    <lineage>
        <taxon>Bacteria</taxon>
        <taxon>Pseudomonadati</taxon>
        <taxon>Bacteroidota</taxon>
        <taxon>Sphingobacteriia</taxon>
        <taxon>Sphingobacteriales</taxon>
        <taxon>Sphingobacteriaceae</taxon>
        <taxon>Mucilaginibacter</taxon>
    </lineage>
</organism>
<evidence type="ECO:0000259" key="4">
    <source>
        <dbReference type="Pfam" id="PF17168"/>
    </source>
</evidence>
<dbReference type="InterPro" id="IPR032514">
    <property type="entry name" value="GtaA_central"/>
</dbReference>
<dbReference type="Pfam" id="PF17168">
    <property type="entry name" value="DUF5127"/>
    <property type="match status" value="1"/>
</dbReference>
<evidence type="ECO:0000313" key="5">
    <source>
        <dbReference type="EMBL" id="TWR31163.1"/>
    </source>
</evidence>
<keyword evidence="6" id="KW-1185">Reference proteome</keyword>
<feature type="domain" description="Glutaminase A N-terminal" evidence="4">
    <location>
        <begin position="250"/>
        <end position="471"/>
    </location>
</feature>
<reference evidence="5 6" key="1">
    <citation type="submission" date="2019-07" db="EMBL/GenBank/DDBJ databases">
        <authorList>
            <person name="Kim J."/>
        </authorList>
    </citation>
    <scope>NUCLEOTIDE SEQUENCE [LARGE SCALE GENOMIC DNA]</scope>
    <source>
        <strain evidence="6">dk17</strain>
    </source>
</reference>
<dbReference type="PANTHER" id="PTHR31987">
    <property type="entry name" value="GLUTAMINASE A-RELATED"/>
    <property type="match status" value="1"/>
</dbReference>
<evidence type="ECO:0000256" key="1">
    <source>
        <dbReference type="SAM" id="SignalP"/>
    </source>
</evidence>
<dbReference type="SUPFAM" id="SSF49785">
    <property type="entry name" value="Galactose-binding domain-like"/>
    <property type="match status" value="1"/>
</dbReference>
<dbReference type="OrthoDB" id="175993at2"/>
<dbReference type="InterPro" id="IPR052743">
    <property type="entry name" value="Glutaminase_GtaA"/>
</dbReference>
<feature type="domain" description="Glutaminase A central" evidence="3">
    <location>
        <begin position="478"/>
        <end position="814"/>
    </location>
</feature>
<protein>
    <submittedName>
        <fullName evidence="5">DUF4965 domain-containing protein</fullName>
    </submittedName>
</protein>
<dbReference type="InterPro" id="IPR033433">
    <property type="entry name" value="GtaA_N"/>
</dbReference>
<comment type="caution">
    <text evidence="5">The sequence shown here is derived from an EMBL/GenBank/DDBJ whole genome shotgun (WGS) entry which is preliminary data.</text>
</comment>
<evidence type="ECO:0000259" key="3">
    <source>
        <dbReference type="Pfam" id="PF16335"/>
    </source>
</evidence>
<dbReference type="InterPro" id="IPR008979">
    <property type="entry name" value="Galactose-bd-like_sf"/>
</dbReference>
<dbReference type="InterPro" id="IPR032515">
    <property type="entry name" value="DUF4964"/>
</dbReference>
<name>A0A563UIN9_9SPHI</name>
<dbReference type="Pfam" id="PF16334">
    <property type="entry name" value="DUF4964"/>
    <property type="match status" value="1"/>
</dbReference>
<dbReference type="Gene3D" id="2.60.120.260">
    <property type="entry name" value="Galactose-binding domain-like"/>
    <property type="match status" value="1"/>
</dbReference>
<sequence length="824" mass="91729">MKNALKPFGLLGCALLSYIGVHAQATKAPAYPLITHNPYFSVWSFTDELNGSTTKHWTGKGQSLLGIAKVDGEYYRFMGNEPVSYKTILADADEKTYTAKYIEADPGKNWAETAFDDSKWKTGAAPFGNDPAYNKTMWKSRDIWVRRTFTYTKTDVNKLVLKLHHDDQAEVYLNGEKIDESEGANGDLQIIQLKNSIKDKLRDGENVLAMHCVNTGGGAWIDAGLAEEVKPAERAELNEAKQTSVVLNATQTIYNFKCGPVDLKVIFTSPLLMDNLDLMSRPVTYITYRAISNTSKAHSVQLYFGASTDLAVDKATQGITAKQYTSNGLSILKAGTTEQPILKKKGDDLRIDWGYAYVAVPTALKASQFITSQTGGLAAFFAGKFKTTTTAGKQLSLNTIIPMGNVGGKVVERYVEIGYNDIYSVQYFGKNLRPWWNKNGDQTIEGQLHKAAVDYQSIMARCAAFNKDMYSKAVLAGGKEYADLCILAYRQAIAAHALVRSPQGELLFLSKENFSNGSINTVDITYPSAPMFLLYKPELLKGMMNGIFYYSESGKFKKPFAAHDLGTYPLANGQTYGEDMPVEESGNMTILAAAIAKAEGNASYAKKHWKTLTIWKDYLIREGIDPGSQLCTDDFAGHLARNANLSLKAINGIASYAMLADMLGHKDVAAKNRKIAKDAVTKWMKLADDGDHYALAFGNKDTWSQKYNLVWDKLLGFNLFPQSVYDREIKYYLGKQNKFGLPLDSRKSYTKSDWIVWTATLANNQRDFKELIEPIYKYANETPTRVPMGDWHETTNGKQVGFQARSVVGGYFIKMLEQKWLGNK</sequence>
<proteinExistence type="predicted"/>
<dbReference type="PANTHER" id="PTHR31987:SF1">
    <property type="entry name" value="GLUTAMINASE A"/>
    <property type="match status" value="1"/>
</dbReference>
<dbReference type="EMBL" id="VOEJ01000001">
    <property type="protein sequence ID" value="TWR31163.1"/>
    <property type="molecule type" value="Genomic_DNA"/>
</dbReference>
<dbReference type="RefSeq" id="WP_146380060.1">
    <property type="nucleotide sequence ID" value="NZ_VOEJ01000001.1"/>
</dbReference>
<accession>A0A563UIN9</accession>
<feature type="domain" description="DUF4964" evidence="2">
    <location>
        <begin position="24"/>
        <end position="89"/>
    </location>
</feature>
<evidence type="ECO:0000313" key="6">
    <source>
        <dbReference type="Proteomes" id="UP000320042"/>
    </source>
</evidence>
<feature type="chain" id="PRO_5021839656" evidence="1">
    <location>
        <begin position="24"/>
        <end position="824"/>
    </location>
</feature>